<proteinExistence type="inferred from homology"/>
<dbReference type="InterPro" id="IPR001204">
    <property type="entry name" value="Phos_transporter"/>
</dbReference>
<dbReference type="EMBL" id="JANTZM010000004">
    <property type="protein sequence ID" value="MCS4157113.1"/>
    <property type="molecule type" value="Genomic_DNA"/>
</dbReference>
<dbReference type="Proteomes" id="UP001155010">
    <property type="component" value="Unassembled WGS sequence"/>
</dbReference>
<reference evidence="7" key="1">
    <citation type="submission" date="2022-08" db="EMBL/GenBank/DDBJ databases">
        <title>Genomic Encyclopedia of Type Strains, Phase V (KMG-V): Genome sequencing to study the core and pangenomes of soil and plant-associated prokaryotes.</title>
        <authorList>
            <person name="Whitman W."/>
        </authorList>
    </citation>
    <scope>NUCLEOTIDE SEQUENCE</scope>
    <source>
        <strain evidence="7">SP2017</strain>
        <strain evidence="8">SP3002</strain>
    </source>
</reference>
<name>A0A840EMS9_9BACT</name>
<keyword evidence="3 6" id="KW-0812">Transmembrane</keyword>
<dbReference type="PANTHER" id="PTHR11101">
    <property type="entry name" value="PHOSPHATE TRANSPORTER"/>
    <property type="match status" value="1"/>
</dbReference>
<dbReference type="Pfam" id="PF01384">
    <property type="entry name" value="PHO4"/>
    <property type="match status" value="1"/>
</dbReference>
<organism evidence="7 9">
    <name type="scientific">Salinibacter ruber</name>
    <dbReference type="NCBI Taxonomy" id="146919"/>
    <lineage>
        <taxon>Bacteria</taxon>
        <taxon>Pseudomonadati</taxon>
        <taxon>Rhodothermota</taxon>
        <taxon>Rhodothermia</taxon>
        <taxon>Rhodothermales</taxon>
        <taxon>Salinibacteraceae</taxon>
        <taxon>Salinibacter</taxon>
    </lineage>
</organism>
<dbReference type="Proteomes" id="UP001155110">
    <property type="component" value="Unassembled WGS sequence"/>
</dbReference>
<gene>
    <name evidence="7" type="ORF">GGP83_000630</name>
    <name evidence="8" type="ORF">GGP99_001067</name>
</gene>
<feature type="transmembrane region" description="Helical" evidence="6">
    <location>
        <begin position="6"/>
        <end position="25"/>
    </location>
</feature>
<dbReference type="EMBL" id="JANUBB010000002">
    <property type="protein sequence ID" value="MCS3950696.1"/>
    <property type="molecule type" value="Genomic_DNA"/>
</dbReference>
<feature type="transmembrane region" description="Helical" evidence="6">
    <location>
        <begin position="132"/>
        <end position="150"/>
    </location>
</feature>
<keyword evidence="5 6" id="KW-0472">Membrane</keyword>
<protein>
    <recommendedName>
        <fullName evidence="6">Phosphate transporter</fullName>
    </recommendedName>
</protein>
<comment type="subcellular location">
    <subcellularLocation>
        <location evidence="1 6">Membrane</location>
        <topology evidence="1 6">Multi-pass membrane protein</topology>
    </subcellularLocation>
</comment>
<sequence>MGDPFLIGGVIIACFVAFNIGGATTGPAFGPAVGANVLSKTTAGALMAVAFFGGAYTIGRRVVDTLGTELVHDPSVFTLEASIIVLFFIGGALLVGNLSGAPASTSMTAVGAIIGLGLASGELNFAVVGEILAWWILSPIIGFWLAVMVGRYGYEALDRRVAIEQSDGPLLAFERVELGRWPVVRLRESPVVRMERISPKLWPALGPNTSWREAVGTAVLVSIGFLMAFSSGTSNIANAIAPLVGSGALAMNPGILIGCGAVAVGALTIARRTMETLGNDITDLPLTAAIVVALLSSLIIIALSALGIPASFVVVATLCIIGLGWGRSTQAVSVAEAVRGDVSPQVSVGALARGDDATVGTVRSQSAPQGASRRTAPVRSDLFDPGTSVRVVLMQNVVPLLATGGSYLTFWLLPVGG</sequence>
<dbReference type="GeneID" id="83728575"/>
<keyword evidence="2 6" id="KW-0813">Transport</keyword>
<evidence type="ECO:0000313" key="7">
    <source>
        <dbReference type="EMBL" id="MCS3950696.1"/>
    </source>
</evidence>
<dbReference type="RefSeq" id="WP_011404402.1">
    <property type="nucleotide sequence ID" value="NZ_CALTRY010000008.1"/>
</dbReference>
<feature type="transmembrane region" description="Helical" evidence="6">
    <location>
        <begin position="214"/>
        <end position="237"/>
    </location>
</feature>
<feature type="transmembrane region" description="Helical" evidence="6">
    <location>
        <begin position="308"/>
        <end position="326"/>
    </location>
</feature>
<keyword evidence="4 6" id="KW-1133">Transmembrane helix</keyword>
<dbReference type="GO" id="GO:0005315">
    <property type="term" value="F:phosphate transmembrane transporter activity"/>
    <property type="evidence" value="ECO:0007669"/>
    <property type="project" value="InterPro"/>
</dbReference>
<evidence type="ECO:0000256" key="2">
    <source>
        <dbReference type="ARBA" id="ARBA00022448"/>
    </source>
</evidence>
<evidence type="ECO:0000313" key="8">
    <source>
        <dbReference type="EMBL" id="MCS4157113.1"/>
    </source>
</evidence>
<comment type="caution">
    <text evidence="7">The sequence shown here is derived from an EMBL/GenBank/DDBJ whole genome shotgun (WGS) entry which is preliminary data.</text>
</comment>
<dbReference type="PANTHER" id="PTHR11101:SF80">
    <property type="entry name" value="PHOSPHATE TRANSPORTER"/>
    <property type="match status" value="1"/>
</dbReference>
<evidence type="ECO:0000256" key="5">
    <source>
        <dbReference type="ARBA" id="ARBA00023136"/>
    </source>
</evidence>
<evidence type="ECO:0000256" key="1">
    <source>
        <dbReference type="ARBA" id="ARBA00004141"/>
    </source>
</evidence>
<accession>A0A840EMS9</accession>
<evidence type="ECO:0000256" key="6">
    <source>
        <dbReference type="RuleBase" id="RU363058"/>
    </source>
</evidence>
<comment type="similarity">
    <text evidence="6">Belongs to the inorganic phosphate transporter (PiT) (TC 2.A.20) family.</text>
</comment>
<feature type="transmembrane region" description="Helical" evidence="6">
    <location>
        <begin position="281"/>
        <end position="302"/>
    </location>
</feature>
<feature type="transmembrane region" description="Helical" evidence="6">
    <location>
        <begin position="249"/>
        <end position="269"/>
    </location>
</feature>
<feature type="transmembrane region" description="Helical" evidence="6">
    <location>
        <begin position="37"/>
        <end position="56"/>
    </location>
</feature>
<dbReference type="GO" id="GO:0016020">
    <property type="term" value="C:membrane"/>
    <property type="evidence" value="ECO:0007669"/>
    <property type="project" value="UniProtKB-SubCell"/>
</dbReference>
<evidence type="ECO:0000256" key="3">
    <source>
        <dbReference type="ARBA" id="ARBA00022692"/>
    </source>
</evidence>
<dbReference type="AlphaFoldDB" id="A0A840EMS9"/>
<evidence type="ECO:0000256" key="4">
    <source>
        <dbReference type="ARBA" id="ARBA00022989"/>
    </source>
</evidence>
<evidence type="ECO:0000313" key="9">
    <source>
        <dbReference type="Proteomes" id="UP001155010"/>
    </source>
</evidence>
<keyword evidence="6" id="KW-0592">Phosphate transport</keyword>
<feature type="transmembrane region" description="Helical" evidence="6">
    <location>
        <begin position="76"/>
        <end position="95"/>
    </location>
</feature>
<dbReference type="GO" id="GO:0035435">
    <property type="term" value="P:phosphate ion transmembrane transport"/>
    <property type="evidence" value="ECO:0007669"/>
    <property type="project" value="TreeGrafter"/>
</dbReference>